<name>A0A8H5LMT1_9AGAR</name>
<dbReference type="AlphaFoldDB" id="A0A8H5LMT1"/>
<gene>
    <name evidence="1" type="ORF">D9758_007133</name>
</gene>
<organism evidence="1 2">
    <name type="scientific">Tetrapyrgos nigripes</name>
    <dbReference type="NCBI Taxonomy" id="182062"/>
    <lineage>
        <taxon>Eukaryota</taxon>
        <taxon>Fungi</taxon>
        <taxon>Dikarya</taxon>
        <taxon>Basidiomycota</taxon>
        <taxon>Agaricomycotina</taxon>
        <taxon>Agaricomycetes</taxon>
        <taxon>Agaricomycetidae</taxon>
        <taxon>Agaricales</taxon>
        <taxon>Marasmiineae</taxon>
        <taxon>Marasmiaceae</taxon>
        <taxon>Tetrapyrgos</taxon>
    </lineage>
</organism>
<accession>A0A8H5LMT1</accession>
<evidence type="ECO:0000313" key="2">
    <source>
        <dbReference type="Proteomes" id="UP000559256"/>
    </source>
</evidence>
<keyword evidence="2" id="KW-1185">Reference proteome</keyword>
<comment type="caution">
    <text evidence="1">The sequence shown here is derived from an EMBL/GenBank/DDBJ whole genome shotgun (WGS) entry which is preliminary data.</text>
</comment>
<proteinExistence type="predicted"/>
<evidence type="ECO:0000313" key="1">
    <source>
        <dbReference type="EMBL" id="KAF5362903.1"/>
    </source>
</evidence>
<protein>
    <submittedName>
        <fullName evidence="1">Uncharacterized protein</fullName>
    </submittedName>
</protein>
<dbReference type="Proteomes" id="UP000559256">
    <property type="component" value="Unassembled WGS sequence"/>
</dbReference>
<dbReference type="EMBL" id="JAACJM010000036">
    <property type="protein sequence ID" value="KAF5362903.1"/>
    <property type="molecule type" value="Genomic_DNA"/>
</dbReference>
<reference evidence="1 2" key="1">
    <citation type="journal article" date="2020" name="ISME J.">
        <title>Uncovering the hidden diversity of litter-decomposition mechanisms in mushroom-forming fungi.</title>
        <authorList>
            <person name="Floudas D."/>
            <person name="Bentzer J."/>
            <person name="Ahren D."/>
            <person name="Johansson T."/>
            <person name="Persson P."/>
            <person name="Tunlid A."/>
        </authorList>
    </citation>
    <scope>NUCLEOTIDE SEQUENCE [LARGE SCALE GENOMIC DNA]</scope>
    <source>
        <strain evidence="1 2">CBS 291.85</strain>
    </source>
</reference>
<sequence>MAGCSVTSNWPQDENRTIYEAILDRSAFLSISDTDPLIFVRPGFDQEIQTALIQKYLPHRAHLPYSPQQETSCIHTLWIALLAQWTELLREPNTSLADSVLWAGWDAFETRYLYPEEEEQTYVYFEVDLDQLTQLRFAQSMSKICEAIIMSTADDDDAGPGRPSRDGLLGVYFRTLSMFLGY</sequence>